<dbReference type="SUPFAM" id="SSF88723">
    <property type="entry name" value="PIN domain-like"/>
    <property type="match status" value="1"/>
</dbReference>
<comment type="caution">
    <text evidence="5">The sequence shown here is derived from an EMBL/GenBank/DDBJ whole genome shotgun (WGS) entry which is preliminary data.</text>
</comment>
<dbReference type="InterPro" id="IPR015946">
    <property type="entry name" value="KH_dom-like_a/b"/>
</dbReference>
<dbReference type="InterPro" id="IPR027417">
    <property type="entry name" value="P-loop_NTPase"/>
</dbReference>
<protein>
    <submittedName>
        <fullName evidence="5">ATPase, PilT family</fullName>
    </submittedName>
</protein>
<dbReference type="Proteomes" id="UP000199259">
    <property type="component" value="Unassembled WGS sequence"/>
</dbReference>
<dbReference type="RefSeq" id="WP_091710997.1">
    <property type="nucleotide sequence ID" value="NZ_FNCA01000012.1"/>
</dbReference>
<dbReference type="SMART" id="SM00670">
    <property type="entry name" value="PINc"/>
    <property type="match status" value="1"/>
</dbReference>
<dbReference type="SUPFAM" id="SSF52540">
    <property type="entry name" value="P-loop containing nucleoside triphosphate hydrolases"/>
    <property type="match status" value="1"/>
</dbReference>
<organism evidence="5 6">
    <name type="scientific">Methanolobus vulcani</name>
    <dbReference type="NCBI Taxonomy" id="38026"/>
    <lineage>
        <taxon>Archaea</taxon>
        <taxon>Methanobacteriati</taxon>
        <taxon>Methanobacteriota</taxon>
        <taxon>Stenosarchaea group</taxon>
        <taxon>Methanomicrobia</taxon>
        <taxon>Methanosarcinales</taxon>
        <taxon>Methanosarcinaceae</taxon>
        <taxon>Methanolobus</taxon>
    </lineage>
</organism>
<feature type="domain" description="AAA+ ATPase" evidence="3">
    <location>
        <begin position="266"/>
        <end position="456"/>
    </location>
</feature>
<gene>
    <name evidence="5" type="ORF">SAMN04488589_2729</name>
</gene>
<dbReference type="Gene3D" id="3.40.50.300">
    <property type="entry name" value="P-loop containing nucleotide triphosphate hydrolases"/>
    <property type="match status" value="1"/>
</dbReference>
<comment type="similarity">
    <text evidence="1">In the N-terminal section; belongs to the PINc/VapC protein family.</text>
</comment>
<dbReference type="SMART" id="SM00382">
    <property type="entry name" value="AAA"/>
    <property type="match status" value="1"/>
</dbReference>
<dbReference type="EMBL" id="FNCA01000012">
    <property type="protein sequence ID" value="SDG33062.1"/>
    <property type="molecule type" value="Genomic_DNA"/>
</dbReference>
<evidence type="ECO:0000259" key="4">
    <source>
        <dbReference type="SMART" id="SM00670"/>
    </source>
</evidence>
<evidence type="ECO:0000259" key="3">
    <source>
        <dbReference type="SMART" id="SM00382"/>
    </source>
</evidence>
<dbReference type="Gene3D" id="3.30.300.20">
    <property type="match status" value="1"/>
</dbReference>
<dbReference type="PANTHER" id="PTHR11603:SF147">
    <property type="entry name" value="MEMBRANE PROTEIN"/>
    <property type="match status" value="1"/>
</dbReference>
<dbReference type="InterPro" id="IPR002716">
    <property type="entry name" value="PIN_dom"/>
</dbReference>
<dbReference type="OrthoDB" id="7146at2157"/>
<dbReference type="InterPro" id="IPR001482">
    <property type="entry name" value="T2SS/T4SS_dom"/>
</dbReference>
<accession>A0A7Z7B3R8</accession>
<name>A0A7Z7B3R8_9EURY</name>
<dbReference type="InterPro" id="IPR009019">
    <property type="entry name" value="KH_sf_prok-type"/>
</dbReference>
<dbReference type="CDD" id="cd00105">
    <property type="entry name" value="KH-I"/>
    <property type="match status" value="1"/>
</dbReference>
<dbReference type="SUPFAM" id="SSF54814">
    <property type="entry name" value="Prokaryotic type KH domain (KH-domain type II)"/>
    <property type="match status" value="1"/>
</dbReference>
<feature type="domain" description="PIN" evidence="4">
    <location>
        <begin position="9"/>
        <end position="123"/>
    </location>
</feature>
<evidence type="ECO:0000256" key="2">
    <source>
        <dbReference type="PROSITE-ProRule" id="PRU00117"/>
    </source>
</evidence>
<dbReference type="Pfam" id="PF00013">
    <property type="entry name" value="KH_1"/>
    <property type="match status" value="1"/>
</dbReference>
<dbReference type="PANTHER" id="PTHR11603">
    <property type="entry name" value="AAA FAMILY ATPASE"/>
    <property type="match status" value="1"/>
</dbReference>
<dbReference type="InterPro" id="IPR029060">
    <property type="entry name" value="PIN-like_dom_sf"/>
</dbReference>
<keyword evidence="6" id="KW-1185">Reference proteome</keyword>
<dbReference type="CDD" id="cd09878">
    <property type="entry name" value="PIN_VapC_VirB11L-ATPase-like"/>
    <property type="match status" value="1"/>
</dbReference>
<sequence length="613" mass="68416">MEESSQNRQIIVPDTSAVIDGILSGRIRDHGLRDVDIYVPEAVMAELEAQANRGLEIGYKGLEEVQELQKFAESGDIRLFFTGIRPNSDQVKLAKGGEIDALIRETAVELNAKFVTGDKVQSLVAKAKGLDVEFVKPPMGEFGPLLIDEFFTPDTMSVHLKHKVSPMAKRGSIGNVQYMKIRDDPCTYQELKMISRELLDRARSDIESFTEMSFSGATVLQIRNMRIAISTPPFSDDVEITIVRPVASVSLEEYRLSDVLKERIRTQRGILIAGPPGAGKSTFAAGVAIYLKDRGFVVKTMESPRDLQVPDDITQYAPLDGSLENTADVLLLVRPDYTIYDEVRKTKDFETFADMRLAGVGMMGVVHANRAVDAIQRLIGRVELGVIPQVVDTVIFIDKGEIAKVQVLEFTVKVPAGMMEQDLARPVILVSDLETGKSEFEIYTYGEQVVVMPLGSEKQRSPSWKLAEGEVQDYISNYASGPIEVEMVSDNRAFVRVRDKDLPRVIGKGGKTIDEIERSLGIHIDVRKFEDGEERRPREKKEHHPIIERSRKHVILNVPEAATRDVEVYAGEGFLFSATVGRHGDIKVRSDSEVAHDIMYALQEGEVLWVKEI</sequence>
<reference evidence="5 6" key="1">
    <citation type="submission" date="2016-10" db="EMBL/GenBank/DDBJ databases">
        <authorList>
            <person name="Varghese N."/>
            <person name="Submissions S."/>
        </authorList>
    </citation>
    <scope>NUCLEOTIDE SEQUENCE [LARGE SCALE GENOMIC DNA]</scope>
    <source>
        <strain evidence="5 6">PL 12/M</strain>
    </source>
</reference>
<dbReference type="AlphaFoldDB" id="A0A7Z7B3R8"/>
<dbReference type="Gene3D" id="3.40.50.1010">
    <property type="entry name" value="5'-nuclease"/>
    <property type="match status" value="1"/>
</dbReference>
<dbReference type="Pfam" id="PF01850">
    <property type="entry name" value="PIN"/>
    <property type="match status" value="1"/>
</dbReference>
<dbReference type="InterPro" id="IPR004088">
    <property type="entry name" value="KH_dom_type_1"/>
</dbReference>
<dbReference type="NCBIfam" id="NF010335">
    <property type="entry name" value="PRK13764.1"/>
    <property type="match status" value="1"/>
</dbReference>
<evidence type="ECO:0000256" key="1">
    <source>
        <dbReference type="ARBA" id="ARBA00046345"/>
    </source>
</evidence>
<proteinExistence type="inferred from homology"/>
<keyword evidence="2" id="KW-0694">RNA-binding</keyword>
<dbReference type="InterPro" id="IPR003593">
    <property type="entry name" value="AAA+_ATPase"/>
</dbReference>
<dbReference type="GO" id="GO:0003723">
    <property type="term" value="F:RNA binding"/>
    <property type="evidence" value="ECO:0007669"/>
    <property type="project" value="UniProtKB-UniRule"/>
</dbReference>
<evidence type="ECO:0000313" key="5">
    <source>
        <dbReference type="EMBL" id="SDG33062.1"/>
    </source>
</evidence>
<dbReference type="PROSITE" id="PS50084">
    <property type="entry name" value="KH_TYPE_1"/>
    <property type="match status" value="1"/>
</dbReference>
<dbReference type="Pfam" id="PF00437">
    <property type="entry name" value="T2SSE"/>
    <property type="match status" value="1"/>
</dbReference>
<dbReference type="InterPro" id="IPR052041">
    <property type="entry name" value="Nucleic_acid_metab_PIN/TRAM"/>
</dbReference>
<evidence type="ECO:0000313" key="6">
    <source>
        <dbReference type="Proteomes" id="UP000199259"/>
    </source>
</evidence>